<evidence type="ECO:0000313" key="2">
    <source>
        <dbReference type="EMBL" id="MBN2067116.1"/>
    </source>
</evidence>
<dbReference type="Proteomes" id="UP000809243">
    <property type="component" value="Unassembled WGS sequence"/>
</dbReference>
<keyword evidence="1" id="KW-0472">Membrane</keyword>
<accession>A0A938YTB9</accession>
<protein>
    <submittedName>
        <fullName evidence="2">Uncharacterized protein</fullName>
    </submittedName>
</protein>
<name>A0A938YTB9_9ARCH</name>
<proteinExistence type="predicted"/>
<keyword evidence="1" id="KW-1133">Transmembrane helix</keyword>
<comment type="caution">
    <text evidence="2">The sequence shown here is derived from an EMBL/GenBank/DDBJ whole genome shotgun (WGS) entry which is preliminary data.</text>
</comment>
<feature type="transmembrane region" description="Helical" evidence="1">
    <location>
        <begin position="158"/>
        <end position="178"/>
    </location>
</feature>
<dbReference type="AlphaFoldDB" id="A0A938YTB9"/>
<evidence type="ECO:0000256" key="1">
    <source>
        <dbReference type="SAM" id="Phobius"/>
    </source>
</evidence>
<sequence length="190" mass="21626">MPQKLSWNKIKLAIFSALAVWFFILFLAGLPPYPYFLMQLLGFEGVQSIQGYLQYFSSIGFWINSFLYFIIAIQAIYIAWLIIQKAFGLKGLKKSKTSKAEELVKTHATRTSVHFFHYAIVAFVSGIVFAMVLTVFLVFYLMGGLENGQANMPENADFFVNLFFVIFFGILAGEQAFWARLHSRAGVREA</sequence>
<evidence type="ECO:0000313" key="3">
    <source>
        <dbReference type="Proteomes" id="UP000809243"/>
    </source>
</evidence>
<dbReference type="EMBL" id="JAFGDB010000025">
    <property type="protein sequence ID" value="MBN2067116.1"/>
    <property type="molecule type" value="Genomic_DNA"/>
</dbReference>
<feature type="transmembrane region" description="Helical" evidence="1">
    <location>
        <begin position="61"/>
        <end position="83"/>
    </location>
</feature>
<reference evidence="2" key="1">
    <citation type="submission" date="2021-01" db="EMBL/GenBank/DDBJ databases">
        <title>Active Sulfur Cycling in an Early Earth Analoge.</title>
        <authorList>
            <person name="Hahn C.R."/>
            <person name="Youssef N.H."/>
            <person name="Elshahed M."/>
        </authorList>
    </citation>
    <scope>NUCLEOTIDE SEQUENCE</scope>
    <source>
        <strain evidence="2">Zod_Metabat.1151</strain>
    </source>
</reference>
<feature type="transmembrane region" description="Helical" evidence="1">
    <location>
        <begin position="115"/>
        <end position="142"/>
    </location>
</feature>
<gene>
    <name evidence="2" type="ORF">JW744_01470</name>
</gene>
<organism evidence="2 3">
    <name type="scientific">Candidatus Iainarchaeum sp</name>
    <dbReference type="NCBI Taxonomy" id="3101447"/>
    <lineage>
        <taxon>Archaea</taxon>
        <taxon>Candidatus Iainarchaeota</taxon>
        <taxon>Candidatus Iainarchaeia</taxon>
        <taxon>Candidatus Iainarchaeales</taxon>
        <taxon>Candidatus Iainarchaeaceae</taxon>
        <taxon>Candidatus Iainarchaeum</taxon>
    </lineage>
</organism>
<keyword evidence="1" id="KW-0812">Transmembrane</keyword>
<feature type="transmembrane region" description="Helical" evidence="1">
    <location>
        <begin position="12"/>
        <end position="33"/>
    </location>
</feature>